<feature type="transmembrane region" description="Helical" evidence="1">
    <location>
        <begin position="40"/>
        <end position="60"/>
    </location>
</feature>
<feature type="transmembrane region" description="Helical" evidence="1">
    <location>
        <begin position="66"/>
        <end position="87"/>
    </location>
</feature>
<dbReference type="GO" id="GO:0016020">
    <property type="term" value="C:membrane"/>
    <property type="evidence" value="ECO:0007669"/>
    <property type="project" value="TreeGrafter"/>
</dbReference>
<dbReference type="OrthoDB" id="104711at2"/>
<name>S2DIK8_INDAL</name>
<feature type="transmembrane region" description="Helical" evidence="1">
    <location>
        <begin position="211"/>
        <end position="238"/>
    </location>
</feature>
<dbReference type="CDD" id="cd03506">
    <property type="entry name" value="Delta6-FADS-like"/>
    <property type="match status" value="1"/>
</dbReference>
<keyword evidence="1" id="KW-0812">Transmembrane</keyword>
<reference evidence="3 4" key="1">
    <citation type="journal article" date="2013" name="Genome Announc.">
        <title>Draft Genome Sequence of Indibacter alkaliphilus Strain LW1T, Isolated from Lonar Lake, a Haloalkaline Lake in the Buldana District of Maharashtra, India.</title>
        <authorList>
            <person name="Singh A."/>
            <person name="Kumar Jangir P."/>
            <person name="Sharma R."/>
            <person name="Singh A."/>
            <person name="Kumar Pinnaka A."/>
            <person name="Shivaji S."/>
        </authorList>
    </citation>
    <scope>NUCLEOTIDE SEQUENCE [LARGE SCALE GENOMIC DNA]</scope>
    <source>
        <strain evidence="4">CCUG 57479 / KCTC 22604 / LW1</strain>
    </source>
</reference>
<gene>
    <name evidence="3" type="ORF">A33Q_1948</name>
</gene>
<keyword evidence="4" id="KW-1185">Reference proteome</keyword>
<accession>S2DIK8</accession>
<dbReference type="GO" id="GO:0016213">
    <property type="term" value="F:acyl-CoA 6-desaturase activity"/>
    <property type="evidence" value="ECO:0007669"/>
    <property type="project" value="UniProtKB-EC"/>
</dbReference>
<dbReference type="EMBL" id="ALWO02000031">
    <property type="protein sequence ID" value="EOZ97030.1"/>
    <property type="molecule type" value="Genomic_DNA"/>
</dbReference>
<dbReference type="eggNOG" id="COG3239">
    <property type="taxonomic scope" value="Bacteria"/>
</dbReference>
<dbReference type="InterPro" id="IPR005804">
    <property type="entry name" value="FA_desaturase_dom"/>
</dbReference>
<comment type="caution">
    <text evidence="3">The sequence shown here is derived from an EMBL/GenBank/DDBJ whole genome shotgun (WGS) entry which is preliminary data.</text>
</comment>
<evidence type="ECO:0000313" key="3">
    <source>
        <dbReference type="EMBL" id="EOZ97030.1"/>
    </source>
</evidence>
<dbReference type="GO" id="GO:0008610">
    <property type="term" value="P:lipid biosynthetic process"/>
    <property type="evidence" value="ECO:0007669"/>
    <property type="project" value="UniProtKB-ARBA"/>
</dbReference>
<dbReference type="STRING" id="1189612.A33Q_1948"/>
<dbReference type="InterPro" id="IPR012171">
    <property type="entry name" value="Fatty_acid_desaturase"/>
</dbReference>
<dbReference type="PIRSF" id="PIRSF015921">
    <property type="entry name" value="FA_sphinglp_des"/>
    <property type="match status" value="1"/>
</dbReference>
<dbReference type="EC" id="1.14.19.3" evidence="3"/>
<proteinExistence type="predicted"/>
<organism evidence="3 4">
    <name type="scientific">Indibacter alkaliphilus (strain CCUG 57479 / KCTC 22604 / LW1)</name>
    <dbReference type="NCBI Taxonomy" id="1189612"/>
    <lineage>
        <taxon>Bacteria</taxon>
        <taxon>Pseudomonadati</taxon>
        <taxon>Bacteroidota</taxon>
        <taxon>Cytophagia</taxon>
        <taxon>Cytophagales</taxon>
        <taxon>Cyclobacteriaceae</taxon>
    </lineage>
</organism>
<dbReference type="PANTHER" id="PTHR19353:SF19">
    <property type="entry name" value="DELTA(5) FATTY ACID DESATURASE C-RELATED"/>
    <property type="match status" value="1"/>
</dbReference>
<dbReference type="RefSeq" id="WP_009034553.1">
    <property type="nucleotide sequence ID" value="NZ_ALWO02000031.1"/>
</dbReference>
<keyword evidence="1" id="KW-1133">Transmembrane helix</keyword>
<dbReference type="Proteomes" id="UP000006073">
    <property type="component" value="Unassembled WGS sequence"/>
</dbReference>
<protein>
    <submittedName>
        <fullName evidence="3">Linoleoyl-CoA desaturase</fullName>
        <ecNumber evidence="3">1.14.19.3</ecNumber>
    </submittedName>
</protein>
<dbReference type="AlphaFoldDB" id="S2DIK8"/>
<keyword evidence="3" id="KW-0560">Oxidoreductase</keyword>
<dbReference type="Pfam" id="PF00487">
    <property type="entry name" value="FA_desaturase"/>
    <property type="match status" value="1"/>
</dbReference>
<dbReference type="PANTHER" id="PTHR19353">
    <property type="entry name" value="FATTY ACID DESATURASE 2"/>
    <property type="match status" value="1"/>
</dbReference>
<evidence type="ECO:0000256" key="1">
    <source>
        <dbReference type="SAM" id="Phobius"/>
    </source>
</evidence>
<evidence type="ECO:0000313" key="4">
    <source>
        <dbReference type="Proteomes" id="UP000006073"/>
    </source>
</evidence>
<keyword evidence="1" id="KW-0472">Membrane</keyword>
<sequence>MSRKIKFGGSDQSQFLQTVRDKTNFYFEKNNLSKKANWKMVLKSIILIGLLISLYGLLVFGHFHIFIHFLLAAGLGITMTLIGFNICHDALHGSFSNKKWLNSSLGWLFNLIGANEYVWKITHNQIHHTLTNIVDHDADLEVAPGIIRINATEEWKPIHRFQQFYSFMLYSLSSLSWFFKKDYMKFFDKTLREKRKNPPRSEYFKLFGYKALYYTIFLIIPLIVMPFAWYNILAILLVMHLAEGMVMGNIFQLAHLVEETDMPETHSNKSISDPWAVHQMKTTANFARKNSFITSLFGGLNYQIEHHLFPNICHVHYPVISDIVKDTAQEFGLPYHENTTFFGAVRSHYNFLKKMGKRPQLKEVLAS</sequence>
<evidence type="ECO:0000259" key="2">
    <source>
        <dbReference type="Pfam" id="PF00487"/>
    </source>
</evidence>
<feature type="domain" description="Fatty acid desaturase" evidence="2">
    <location>
        <begin position="69"/>
        <end position="337"/>
    </location>
</feature>